<accession>A0A6P5FB70</accession>
<feature type="compositionally biased region" description="Pro residues" evidence="1">
    <location>
        <begin position="323"/>
        <end position="335"/>
    </location>
</feature>
<evidence type="ECO:0000313" key="3">
    <source>
        <dbReference type="RefSeq" id="XP_020092847.1"/>
    </source>
</evidence>
<keyword evidence="2" id="KW-1185">Reference proteome</keyword>
<dbReference type="GO" id="GO:0030041">
    <property type="term" value="P:actin filament polymerization"/>
    <property type="evidence" value="ECO:0007669"/>
    <property type="project" value="TreeGrafter"/>
</dbReference>
<reference evidence="3" key="2">
    <citation type="submission" date="2025-08" db="UniProtKB">
        <authorList>
            <consortium name="RefSeq"/>
        </authorList>
    </citation>
    <scope>IDENTIFICATION</scope>
    <source>
        <tissue evidence="3">Leaf</tissue>
    </source>
</reference>
<gene>
    <name evidence="3" type="primary">LOC109713257</name>
</gene>
<sequence length="467" mass="49863">MSFTLSQSSARFTFRVCKVCRARAAAKTSEKWRGNTLNEVSPWEEGAAGAQPPPPVAADGSVRREWRGAARAGANLASVHNEREQSGVENGILKPSSLSQLLISPPLKSKKFYFGEERASDCAFSVSPRLPISLSCAADLKASSHLKSLSSNHSTLNDPRSLSLRLLAAPHVINFSLRTPESPRRHIPTAIYLLPPPPPLSAPRANLYYALPSSPPPSSPPLTFSLFIPGSNSITTINSIHSGLSRLSPSHSLNSDRSSLTLPSRSSLPTPARSGALLTTTDFLGSRSLPPPMSDYPRRAPSPPPPPYHAMTLSRSRPCRRPLTPPPPPPSPSLPAPASSPLASPPAPAAASHARRATHPGRPAPHAPPRTPPAPPSPHPRGPALATTTPHRNQRERTDAATLPSPFSSPPGSKAVEERADEKGRRSGAVRGCGWRSADRGDRAVRSVRGTTSDFDEGGRVECYYYH</sequence>
<feature type="compositionally biased region" description="Basic and acidic residues" evidence="1">
    <location>
        <begin position="415"/>
        <end position="425"/>
    </location>
</feature>
<reference evidence="2" key="1">
    <citation type="journal article" date="2015" name="Nat. Genet.">
        <title>The pineapple genome and the evolution of CAM photosynthesis.</title>
        <authorList>
            <person name="Ming R."/>
            <person name="VanBuren R."/>
            <person name="Wai C.M."/>
            <person name="Tang H."/>
            <person name="Schatz M.C."/>
            <person name="Bowers J.E."/>
            <person name="Lyons E."/>
            <person name="Wang M.L."/>
            <person name="Chen J."/>
            <person name="Biggers E."/>
            <person name="Zhang J."/>
            <person name="Huang L."/>
            <person name="Zhang L."/>
            <person name="Miao W."/>
            <person name="Zhang J."/>
            <person name="Ye Z."/>
            <person name="Miao C."/>
            <person name="Lin Z."/>
            <person name="Wang H."/>
            <person name="Zhou H."/>
            <person name="Yim W.C."/>
            <person name="Priest H.D."/>
            <person name="Zheng C."/>
            <person name="Woodhouse M."/>
            <person name="Edger P.P."/>
            <person name="Guyot R."/>
            <person name="Guo H.B."/>
            <person name="Guo H."/>
            <person name="Zheng G."/>
            <person name="Singh R."/>
            <person name="Sharma A."/>
            <person name="Min X."/>
            <person name="Zheng Y."/>
            <person name="Lee H."/>
            <person name="Gurtowski J."/>
            <person name="Sedlazeck F.J."/>
            <person name="Harkess A."/>
            <person name="McKain M.R."/>
            <person name="Liao Z."/>
            <person name="Fang J."/>
            <person name="Liu J."/>
            <person name="Zhang X."/>
            <person name="Zhang Q."/>
            <person name="Hu W."/>
            <person name="Qin Y."/>
            <person name="Wang K."/>
            <person name="Chen L.Y."/>
            <person name="Shirley N."/>
            <person name="Lin Y.R."/>
            <person name="Liu L.Y."/>
            <person name="Hernandez A.G."/>
            <person name="Wright C.L."/>
            <person name="Bulone V."/>
            <person name="Tuskan G.A."/>
            <person name="Heath K."/>
            <person name="Zee F."/>
            <person name="Moore P.H."/>
            <person name="Sunkar R."/>
            <person name="Leebens-Mack J.H."/>
            <person name="Mockler T."/>
            <person name="Bennetzen J.L."/>
            <person name="Freeling M."/>
            <person name="Sankoff D."/>
            <person name="Paterson A.H."/>
            <person name="Zhu X."/>
            <person name="Yang X."/>
            <person name="Smith J.A."/>
            <person name="Cushman J.C."/>
            <person name="Paull R.E."/>
            <person name="Yu Q."/>
        </authorList>
    </citation>
    <scope>NUCLEOTIDE SEQUENCE [LARGE SCALE GENOMIC DNA]</scope>
    <source>
        <strain evidence="2">cv. F153</strain>
    </source>
</reference>
<feature type="compositionally biased region" description="Pro residues" evidence="1">
    <location>
        <begin position="362"/>
        <end position="381"/>
    </location>
</feature>
<feature type="compositionally biased region" description="Low complexity" evidence="1">
    <location>
        <begin position="255"/>
        <end position="274"/>
    </location>
</feature>
<dbReference type="InterPro" id="IPR051412">
    <property type="entry name" value="Formin_Homology_Diaphanous_sf"/>
</dbReference>
<dbReference type="GO" id="GO:0005884">
    <property type="term" value="C:actin filament"/>
    <property type="evidence" value="ECO:0007669"/>
    <property type="project" value="TreeGrafter"/>
</dbReference>
<feature type="region of interest" description="Disordered" evidence="1">
    <location>
        <begin position="36"/>
        <end position="60"/>
    </location>
</feature>
<dbReference type="PRINTS" id="PR01217">
    <property type="entry name" value="PRICHEXTENSN"/>
</dbReference>
<dbReference type="Proteomes" id="UP000515123">
    <property type="component" value="Linkage group 7"/>
</dbReference>
<dbReference type="GeneID" id="109713257"/>
<name>A0A6P5FB70_ANACO</name>
<protein>
    <submittedName>
        <fullName evidence="3">Formin-like protein 14</fullName>
    </submittedName>
</protein>
<proteinExistence type="predicted"/>
<dbReference type="AlphaFoldDB" id="A0A6P5FB70"/>
<feature type="compositionally biased region" description="Pro residues" evidence="1">
    <location>
        <begin position="289"/>
        <end position="308"/>
    </location>
</feature>
<dbReference type="PANTHER" id="PTHR45691">
    <property type="entry name" value="PROTEIN DIAPHANOUS"/>
    <property type="match status" value="1"/>
</dbReference>
<evidence type="ECO:0000313" key="2">
    <source>
        <dbReference type="Proteomes" id="UP000515123"/>
    </source>
</evidence>
<dbReference type="RefSeq" id="XP_020092847.1">
    <property type="nucleotide sequence ID" value="XM_020237258.1"/>
</dbReference>
<organism evidence="2 3">
    <name type="scientific">Ananas comosus</name>
    <name type="common">Pineapple</name>
    <name type="synonym">Ananas ananas</name>
    <dbReference type="NCBI Taxonomy" id="4615"/>
    <lineage>
        <taxon>Eukaryota</taxon>
        <taxon>Viridiplantae</taxon>
        <taxon>Streptophyta</taxon>
        <taxon>Embryophyta</taxon>
        <taxon>Tracheophyta</taxon>
        <taxon>Spermatophyta</taxon>
        <taxon>Magnoliopsida</taxon>
        <taxon>Liliopsida</taxon>
        <taxon>Poales</taxon>
        <taxon>Bromeliaceae</taxon>
        <taxon>Bromelioideae</taxon>
        <taxon>Ananas</taxon>
    </lineage>
</organism>
<feature type="region of interest" description="Disordered" evidence="1">
    <location>
        <begin position="246"/>
        <end position="457"/>
    </location>
</feature>
<evidence type="ECO:0000256" key="1">
    <source>
        <dbReference type="SAM" id="MobiDB-lite"/>
    </source>
</evidence>
<dbReference type="PANTHER" id="PTHR45691:SF6">
    <property type="entry name" value="PROTEIN DIAPHANOUS"/>
    <property type="match status" value="1"/>
</dbReference>